<dbReference type="InterPro" id="IPR011545">
    <property type="entry name" value="DEAD/DEAH_box_helicase_dom"/>
</dbReference>
<dbReference type="EC" id="3.6.4.13" evidence="8"/>
<dbReference type="PROSITE" id="PS51194">
    <property type="entry name" value="HELICASE_CTER"/>
    <property type="match status" value="1"/>
</dbReference>
<protein>
    <submittedName>
        <fullName evidence="8">ATP-dependent RNA helicase HrpA</fullName>
        <ecNumber evidence="8">3.6.4.13</ecNumber>
    </submittedName>
</protein>
<dbReference type="GO" id="GO:0003724">
    <property type="term" value="F:RNA helicase activity"/>
    <property type="evidence" value="ECO:0007669"/>
    <property type="project" value="UniProtKB-EC"/>
</dbReference>
<dbReference type="Pfam" id="PF04408">
    <property type="entry name" value="WHD_HA2"/>
    <property type="match status" value="1"/>
</dbReference>
<dbReference type="InterPro" id="IPR048333">
    <property type="entry name" value="HA2_WH"/>
</dbReference>
<evidence type="ECO:0000256" key="5">
    <source>
        <dbReference type="SAM" id="MobiDB-lite"/>
    </source>
</evidence>
<dbReference type="Gene3D" id="3.40.50.300">
    <property type="entry name" value="P-loop containing nucleotide triphosphate hydrolases"/>
    <property type="match status" value="2"/>
</dbReference>
<feature type="domain" description="Helicase ATP-binding" evidence="6">
    <location>
        <begin position="21"/>
        <end position="192"/>
    </location>
</feature>
<dbReference type="PANTHER" id="PTHR18934:SF99">
    <property type="entry name" value="ATP-DEPENDENT RNA HELICASE DHX37-RELATED"/>
    <property type="match status" value="1"/>
</dbReference>
<dbReference type="InterPro" id="IPR014001">
    <property type="entry name" value="Helicase_ATP-bd"/>
</dbReference>
<dbReference type="InterPro" id="IPR024590">
    <property type="entry name" value="HrpA_C"/>
</dbReference>
<dbReference type="SMART" id="SM00847">
    <property type="entry name" value="HA2"/>
    <property type="match status" value="1"/>
</dbReference>
<organism evidence="8 9">
    <name type="scientific">Alicycliphilus denitrificans</name>
    <dbReference type="NCBI Taxonomy" id="179636"/>
    <lineage>
        <taxon>Bacteria</taxon>
        <taxon>Pseudomonadati</taxon>
        <taxon>Pseudomonadota</taxon>
        <taxon>Betaproteobacteria</taxon>
        <taxon>Burkholderiales</taxon>
        <taxon>Comamonadaceae</taxon>
        <taxon>Alicycliphilus</taxon>
    </lineage>
</organism>
<feature type="domain" description="Helicase C-terminal" evidence="7">
    <location>
        <begin position="216"/>
        <end position="393"/>
    </location>
</feature>
<dbReference type="GO" id="GO:0005524">
    <property type="term" value="F:ATP binding"/>
    <property type="evidence" value="ECO:0007669"/>
    <property type="project" value="UniProtKB-KW"/>
</dbReference>
<comment type="caution">
    <text evidence="8">The sequence shown here is derived from an EMBL/GenBank/DDBJ whole genome shotgun (WGS) entry which is preliminary data.</text>
</comment>
<dbReference type="InterPro" id="IPR003593">
    <property type="entry name" value="AAA+_ATPase"/>
</dbReference>
<dbReference type="NCBIfam" id="TIGR01967">
    <property type="entry name" value="DEAH_box_HrpA"/>
    <property type="match status" value="1"/>
</dbReference>
<keyword evidence="1" id="KW-0547">Nucleotide-binding</keyword>
<dbReference type="Pfam" id="PF00271">
    <property type="entry name" value="Helicase_C"/>
    <property type="match status" value="1"/>
</dbReference>
<keyword evidence="4" id="KW-0067">ATP-binding</keyword>
<dbReference type="CDD" id="cd18791">
    <property type="entry name" value="SF2_C_RHA"/>
    <property type="match status" value="1"/>
</dbReference>
<dbReference type="Pfam" id="PF00270">
    <property type="entry name" value="DEAD"/>
    <property type="match status" value="1"/>
</dbReference>
<evidence type="ECO:0000256" key="1">
    <source>
        <dbReference type="ARBA" id="ARBA00022741"/>
    </source>
</evidence>
<evidence type="ECO:0000259" key="7">
    <source>
        <dbReference type="PROSITE" id="PS51194"/>
    </source>
</evidence>
<evidence type="ECO:0000256" key="3">
    <source>
        <dbReference type="ARBA" id="ARBA00022806"/>
    </source>
</evidence>
<dbReference type="RefSeq" id="WP_094438621.1">
    <property type="nucleotide sequence ID" value="NZ_NKDB02000002.1"/>
</dbReference>
<dbReference type="InterPro" id="IPR027417">
    <property type="entry name" value="P-loop_NTPase"/>
</dbReference>
<dbReference type="Proteomes" id="UP000216225">
    <property type="component" value="Unassembled WGS sequence"/>
</dbReference>
<name>A0A3R7ITK0_9BURK</name>
<dbReference type="PROSITE" id="PS51192">
    <property type="entry name" value="HELICASE_ATP_BIND_1"/>
    <property type="match status" value="1"/>
</dbReference>
<dbReference type="Pfam" id="PF07717">
    <property type="entry name" value="OB_NTP_bind"/>
    <property type="match status" value="1"/>
</dbReference>
<accession>A0A3R7ITK0</accession>
<dbReference type="SMART" id="SM00490">
    <property type="entry name" value="HELICc"/>
    <property type="match status" value="1"/>
</dbReference>
<dbReference type="InterPro" id="IPR001650">
    <property type="entry name" value="Helicase_C-like"/>
</dbReference>
<dbReference type="GO" id="GO:0003723">
    <property type="term" value="F:RNA binding"/>
    <property type="evidence" value="ECO:0007669"/>
    <property type="project" value="TreeGrafter"/>
</dbReference>
<dbReference type="FunFam" id="1.20.120.1080:FF:000005">
    <property type="entry name" value="ATP-dependent helicase HrpA"/>
    <property type="match status" value="1"/>
</dbReference>
<dbReference type="PANTHER" id="PTHR18934">
    <property type="entry name" value="ATP-DEPENDENT RNA HELICASE"/>
    <property type="match status" value="1"/>
</dbReference>
<evidence type="ECO:0000259" key="6">
    <source>
        <dbReference type="PROSITE" id="PS51192"/>
    </source>
</evidence>
<keyword evidence="2 8" id="KW-0378">Hydrolase</keyword>
<dbReference type="Pfam" id="PF11898">
    <property type="entry name" value="DUF3418"/>
    <property type="match status" value="1"/>
</dbReference>
<feature type="region of interest" description="Disordered" evidence="5">
    <location>
        <begin position="544"/>
        <end position="581"/>
    </location>
</feature>
<dbReference type="SUPFAM" id="SSF52540">
    <property type="entry name" value="P-loop containing nucleoside triphosphate hydrolases"/>
    <property type="match status" value="1"/>
</dbReference>
<dbReference type="InterPro" id="IPR010222">
    <property type="entry name" value="RNA_helicase_HrpA"/>
</dbReference>
<feature type="region of interest" description="Disordered" evidence="5">
    <location>
        <begin position="1029"/>
        <end position="1065"/>
    </location>
</feature>
<reference evidence="8 9" key="1">
    <citation type="submission" date="2018-09" db="EMBL/GenBank/DDBJ databases">
        <title>Genome comparison of Alicycliphilus sp. BQ1, a polyurethanolytic bacterium, with its closest phylogenetic relatives Alicycliphilus denitrificans BC and K601, unable to attack polyurethane.</title>
        <authorList>
            <person name="Loza-Tavera H."/>
            <person name="Lozano L."/>
            <person name="Cevallos M."/>
            <person name="Maya-Lucas O."/>
            <person name="Garcia-Mena J."/>
            <person name="Hernandez J."/>
        </authorList>
    </citation>
    <scope>NUCLEOTIDE SEQUENCE [LARGE SCALE GENOMIC DNA]</scope>
    <source>
        <strain evidence="8 9">BQ1</strain>
    </source>
</reference>
<proteinExistence type="predicted"/>
<gene>
    <name evidence="8" type="primary">hrpA</name>
    <name evidence="8" type="ORF">CE154_014010</name>
</gene>
<dbReference type="SMART" id="SM00382">
    <property type="entry name" value="AAA"/>
    <property type="match status" value="1"/>
</dbReference>
<dbReference type="GO" id="GO:0016787">
    <property type="term" value="F:hydrolase activity"/>
    <property type="evidence" value="ECO:0007669"/>
    <property type="project" value="UniProtKB-KW"/>
</dbReference>
<dbReference type="InterPro" id="IPR011709">
    <property type="entry name" value="DEAD-box_helicase_OB_fold"/>
</dbReference>
<evidence type="ECO:0000313" key="9">
    <source>
        <dbReference type="Proteomes" id="UP000216225"/>
    </source>
</evidence>
<keyword evidence="3 8" id="KW-0347">Helicase</keyword>
<evidence type="ECO:0000256" key="4">
    <source>
        <dbReference type="ARBA" id="ARBA00022840"/>
    </source>
</evidence>
<evidence type="ECO:0000313" key="8">
    <source>
        <dbReference type="EMBL" id="RKJ97102.1"/>
    </source>
</evidence>
<dbReference type="EMBL" id="NKDB02000002">
    <property type="protein sequence ID" value="RKJ97102.1"/>
    <property type="molecule type" value="Genomic_DNA"/>
</dbReference>
<dbReference type="Pfam" id="PF21010">
    <property type="entry name" value="HA2_C"/>
    <property type="match status" value="1"/>
</dbReference>
<sequence>MPLSITFPESLPVSARRFDIMAAMGEHQVIIVCGETGSGKTTQLPKIALALGRGRCNAPEGSRGRLIGHTQPRRIAASSVAKRIAEELNTPLGEVVGYKVRFHDNLQKGASVKLMTDGILLAETQTDPLLKAYDTLIIDEAHERSLNIDFLLGYLRQILPQRPDLKVVVTSATIDAERFARHFEGKGGPAPVIMVSGRTYPVEVRYKPFEEKKDFDLNDAIADGVDELWQGGAGGDILVFLPGEREIREAADHLRKHLQHSPVLRNAEVLPLFSRLSQAEQDRIFDSHTGRRIVLATNVAETSLTVPGIRYVIDAGTARVKRYSFRSKVEQLLVEPISQAAANQRAGRCGRVANGICIRLYGEDDFNQRDRFTDPEILRSSLAGVILRMKSLGLGDVVNFPFLEAPSGRAIADGYQLLQELGAVDERGNLLPMGKELSRLPLDPRVGRMIVEARTRGALSEVLVIASALSVQDVRDRPLEAQAQADQAHAKFDDEKSEFSGYLRLWHWLADARGGKAVATSRKEMAAQAAGAAPARNQAFLPVGKRAGAQPSPPPSPGGRGGENRGAHPLPPGEGEGAAHKLSNRQWEQLLRQNFLNIRRVREWRDIHSQLLTVVREHQWQPNAQPAGYEAIHLSMLSGLLGNIGFKGEESEAYLGAHGIRFHPHPGAHLSKKPGRWIVAAEQVETSRLYGRGIAAIEPQWLEEVGGHLLKKQLLDPHWSKKQADVVAYERATLYGLVVYNNRGVSYGRVDPVEARQMFIRRALVEGEWETRWPFLAANLRTIRKVEDLEHKSRRQDVLVDDDLIYAFYDQHIPEGVYSGATFDKWLRAAGKEQPGLLVLSRDELMRHEAAGITTDKFPKTVKLGGADCSASYLHSPGDARDGITVTVPLFVLNQVSEERAEWLVPGMLKEKIQALLKSLPQRPRSRFVPLPEHAERLAQLFIQEERWNQGGLVDVLLKQVRDETSLDVKRADFKLDMLSPHLFMNLRITDEHGRQLGQGRNLAALKAEWGGKARGAFQALASLKIAGNAESKPQSDKKQPETKGNQAPGAPEKKAPPAHPQSQRHTAWDFGELPELMEIRQGGQTLIGFPALIDQSDAVTIEVFDEPEVAAARHRLGLRRLFALTIRDALKYLEKNIPDLQKMAVAYMPLGTQEELRAQIIDVAMDRAFLQEPLPVDEAQFRQRVQDGRGRLTLIANEVARLAGVILQEYAGAQRKIKDTKNAPEATQDAARQLKTLMPRDFIAQAPWAQLQHFARYLKAITVRLDKYRADPARDAARMKELQPLEQRYWRLVAERKGQQDARMQEYRWMLEEMRVSFFAQELRTPYPVSAKRLDKVWFQLVS</sequence>
<dbReference type="Gene3D" id="1.20.120.1080">
    <property type="match status" value="1"/>
</dbReference>
<evidence type="ECO:0000256" key="2">
    <source>
        <dbReference type="ARBA" id="ARBA00022801"/>
    </source>
</evidence>
<dbReference type="InterPro" id="IPR007502">
    <property type="entry name" value="Helicase-assoc_dom"/>
</dbReference>
<dbReference type="SMART" id="SM00487">
    <property type="entry name" value="DEXDc"/>
    <property type="match status" value="1"/>
</dbReference>